<dbReference type="InterPro" id="IPR023298">
    <property type="entry name" value="ATPase_P-typ_TM_dom_sf"/>
</dbReference>
<dbReference type="InterPro" id="IPR001757">
    <property type="entry name" value="P_typ_ATPase"/>
</dbReference>
<dbReference type="InterPro" id="IPR045800">
    <property type="entry name" value="HMBD"/>
</dbReference>
<dbReference type="SFLD" id="SFLDG00002">
    <property type="entry name" value="C1.7:_P-type_atpase_like"/>
    <property type="match status" value="1"/>
</dbReference>
<dbReference type="SUPFAM" id="SSF81665">
    <property type="entry name" value="Calcium ATPase, transmembrane domain M"/>
    <property type="match status" value="1"/>
</dbReference>
<dbReference type="Gene3D" id="3.40.50.1000">
    <property type="entry name" value="HAD superfamily/HAD-like"/>
    <property type="match status" value="1"/>
</dbReference>
<dbReference type="AlphaFoldDB" id="A0A7W4INM1"/>
<feature type="domain" description="Heavy metal binding" evidence="13">
    <location>
        <begin position="92"/>
        <end position="117"/>
    </location>
</feature>
<dbReference type="InterPro" id="IPR044492">
    <property type="entry name" value="P_typ_ATPase_HD_dom"/>
</dbReference>
<feature type="domain" description="Heavy metal binding" evidence="13">
    <location>
        <begin position="18"/>
        <end position="44"/>
    </location>
</feature>
<comment type="subcellular location">
    <subcellularLocation>
        <location evidence="1">Cell membrane</location>
        <topology evidence="1">Multi-pass membrane protein</topology>
    </subcellularLocation>
</comment>
<dbReference type="GO" id="GO:0005524">
    <property type="term" value="F:ATP binding"/>
    <property type="evidence" value="ECO:0007669"/>
    <property type="project" value="UniProtKB-UniRule"/>
</dbReference>
<evidence type="ECO:0000313" key="15">
    <source>
        <dbReference type="EMBL" id="MBB2195282.1"/>
    </source>
</evidence>
<dbReference type="PANTHER" id="PTHR43520">
    <property type="entry name" value="ATP7, ISOFORM B"/>
    <property type="match status" value="1"/>
</dbReference>
<feature type="domain" description="P-type ATPase A" evidence="12">
    <location>
        <begin position="274"/>
        <end position="374"/>
    </location>
</feature>
<evidence type="ECO:0000259" key="13">
    <source>
        <dbReference type="Pfam" id="PF19335"/>
    </source>
</evidence>
<feature type="transmembrane region" description="Helical" evidence="11">
    <location>
        <begin position="761"/>
        <end position="783"/>
    </location>
</feature>
<comment type="similarity">
    <text evidence="2 11">Belongs to the cation transport ATPase (P-type) (TC 3.A.3) family. Type IB subfamily.</text>
</comment>
<proteinExistence type="inferred from homology"/>
<feature type="transmembrane region" description="Helical" evidence="11">
    <location>
        <begin position="391"/>
        <end position="413"/>
    </location>
</feature>
<evidence type="ECO:0000313" key="16">
    <source>
        <dbReference type="Proteomes" id="UP000540490"/>
    </source>
</evidence>
<dbReference type="PRINTS" id="PR00119">
    <property type="entry name" value="CATATPASE"/>
</dbReference>
<evidence type="ECO:0000256" key="4">
    <source>
        <dbReference type="ARBA" id="ARBA00022692"/>
    </source>
</evidence>
<dbReference type="Proteomes" id="UP000561077">
    <property type="component" value="Unassembled WGS sequence"/>
</dbReference>
<dbReference type="FunFam" id="2.70.150.10:FF:000020">
    <property type="entry name" value="Copper-exporting P-type ATPase A"/>
    <property type="match status" value="1"/>
</dbReference>
<dbReference type="GO" id="GO:0005507">
    <property type="term" value="F:copper ion binding"/>
    <property type="evidence" value="ECO:0007669"/>
    <property type="project" value="TreeGrafter"/>
</dbReference>
<keyword evidence="10 11" id="KW-0472">Membrane</keyword>
<dbReference type="PRINTS" id="PR00943">
    <property type="entry name" value="CUATPASE"/>
</dbReference>
<keyword evidence="4 11" id="KW-0812">Transmembrane</keyword>
<dbReference type="GO" id="GO:0016887">
    <property type="term" value="F:ATP hydrolysis activity"/>
    <property type="evidence" value="ECO:0007669"/>
    <property type="project" value="InterPro"/>
</dbReference>
<feature type="transmembrane region" description="Helical" evidence="11">
    <location>
        <begin position="736"/>
        <end position="755"/>
    </location>
</feature>
<dbReference type="GO" id="GO:0043682">
    <property type="term" value="F:P-type divalent copper transporter activity"/>
    <property type="evidence" value="ECO:0007669"/>
    <property type="project" value="TreeGrafter"/>
</dbReference>
<feature type="transmembrane region" description="Helical" evidence="11">
    <location>
        <begin position="238"/>
        <end position="256"/>
    </location>
</feature>
<keyword evidence="6 11" id="KW-0547">Nucleotide-binding</keyword>
<dbReference type="EMBL" id="JABEQN010000026">
    <property type="protein sequence ID" value="MBB2195282.1"/>
    <property type="molecule type" value="Genomic_DNA"/>
</dbReference>
<sequence length="789" mass="82491">MQQTQQQDDQNPSTLETVWTCPMHPEVRETQPGKCPKCGMTLQQEDETGAMPSMPGMNNHQMRHAMTRHDPEHASPTSMKAALPSAGSHTIWTCPMHPQIRRDHPGNCPLCGMALEPEEPAGQSEESPELKDFTRRLIVAAALAVPLLIVSMGGDVGLRLLPPALSPWIQLALTLPIVCWAGLPFFQRGLASLRTLHFNMFTLIMFGVGAAFGYSLAATFVPNAFPATFRMPDGTLPVYYEAAGVVVALVLLGQVLELRARAATGNAIRALLDLKPKQAHRIGADDREQDVPVENVMKGDRLRVRPGESVPVDGTVLNGASSVDESMITGEPAPVEKKAGDPVTGGTINGTGSLEIEAQAVGSDTMLARIVKMVASAQRSRAPIQTVADRVSGWFVPLVLAVSIVTFIVWYAVGPAPRFGHALLNAISVLIIACPCALGLATPMSVMVGTGRGAREGVLVRDAGALQALDKVDTLVVDKTGTLTEGHPKLIALDVAEGWQEDEVLHLAASVEAQSQHPLAQAVVRALKERHGEPAPVGDFASQPGLGVSGRVDGHQVVIGNAERLKQAGADTAPLEATAGARRQDGAGVMFVAIDGRLAGLIAVADPLRADTKAALAALHADGLRIVMLTGDNEATAAAVAKVAGNIAEIHAGLKPQDKADIIRRLEAAGAHVAMMGDGVNDAPALAAASVGIAMGTGTDVAIESAGITLAHGSLGALVRARTLAHDTMHNIRQNLAFSFLFNGIGIPVAAGVLYPVFGLLLSPMIGGAAMALSSVTVITNALRLGKTP</sequence>
<evidence type="ECO:0000256" key="3">
    <source>
        <dbReference type="ARBA" id="ARBA00022475"/>
    </source>
</evidence>
<dbReference type="NCBIfam" id="TIGR01494">
    <property type="entry name" value="ATPase_P-type"/>
    <property type="match status" value="1"/>
</dbReference>
<dbReference type="InterPro" id="IPR036412">
    <property type="entry name" value="HAD-like_sf"/>
</dbReference>
<dbReference type="Pfam" id="PF19335">
    <property type="entry name" value="HMBD"/>
    <property type="match status" value="2"/>
</dbReference>
<dbReference type="PROSITE" id="PS01229">
    <property type="entry name" value="COF_2"/>
    <property type="match status" value="1"/>
</dbReference>
<dbReference type="Pfam" id="PF00122">
    <property type="entry name" value="E1-E2_ATPase"/>
    <property type="match status" value="1"/>
</dbReference>
<dbReference type="GO" id="GO:0060003">
    <property type="term" value="P:copper ion export"/>
    <property type="evidence" value="ECO:0007669"/>
    <property type="project" value="UniProtKB-ARBA"/>
</dbReference>
<evidence type="ECO:0000256" key="7">
    <source>
        <dbReference type="ARBA" id="ARBA00022840"/>
    </source>
</evidence>
<dbReference type="GO" id="GO:0005886">
    <property type="term" value="C:plasma membrane"/>
    <property type="evidence" value="ECO:0007669"/>
    <property type="project" value="UniProtKB-SubCell"/>
</dbReference>
<keyword evidence="7 11" id="KW-0067">ATP-binding</keyword>
<dbReference type="SFLD" id="SFLDS00003">
    <property type="entry name" value="Haloacid_Dehalogenase"/>
    <property type="match status" value="1"/>
</dbReference>
<keyword evidence="16" id="KW-1185">Reference proteome</keyword>
<gene>
    <name evidence="15" type="ORF">HLH25_16935</name>
    <name evidence="14" type="ORF">HLH26_16760</name>
</gene>
<organism evidence="14 17">
    <name type="scientific">Gluconacetobacter dulcium</name>
    <dbReference type="NCBI Taxonomy" id="2729096"/>
    <lineage>
        <taxon>Bacteria</taxon>
        <taxon>Pseudomonadati</taxon>
        <taxon>Pseudomonadota</taxon>
        <taxon>Alphaproteobacteria</taxon>
        <taxon>Acetobacterales</taxon>
        <taxon>Acetobacteraceae</taxon>
        <taxon>Gluconacetobacter</taxon>
    </lineage>
</organism>
<dbReference type="InterPro" id="IPR059000">
    <property type="entry name" value="ATPase_P-type_domA"/>
</dbReference>
<name>A0A7W4INM1_9PROT</name>
<evidence type="ECO:0000313" key="14">
    <source>
        <dbReference type="EMBL" id="MBB2166147.1"/>
    </source>
</evidence>
<dbReference type="Proteomes" id="UP000540490">
    <property type="component" value="Unassembled WGS sequence"/>
</dbReference>
<accession>A0A7W4INM1</accession>
<evidence type="ECO:0000313" key="17">
    <source>
        <dbReference type="Proteomes" id="UP000561077"/>
    </source>
</evidence>
<keyword evidence="9 11" id="KW-1133">Transmembrane helix</keyword>
<evidence type="ECO:0000256" key="1">
    <source>
        <dbReference type="ARBA" id="ARBA00004651"/>
    </source>
</evidence>
<dbReference type="SUPFAM" id="SSF56784">
    <property type="entry name" value="HAD-like"/>
    <property type="match status" value="1"/>
</dbReference>
<evidence type="ECO:0000256" key="11">
    <source>
        <dbReference type="RuleBase" id="RU362081"/>
    </source>
</evidence>
<feature type="transmembrane region" description="Helical" evidence="11">
    <location>
        <begin position="167"/>
        <end position="186"/>
    </location>
</feature>
<feature type="transmembrane region" description="Helical" evidence="11">
    <location>
        <begin position="419"/>
        <end position="442"/>
    </location>
</feature>
<keyword evidence="8" id="KW-1278">Translocase</keyword>
<evidence type="ECO:0000259" key="12">
    <source>
        <dbReference type="Pfam" id="PF00122"/>
    </source>
</evidence>
<reference evidence="16 17" key="1">
    <citation type="submission" date="2020-04" db="EMBL/GenBank/DDBJ databases">
        <title>Description of novel Gluconacetobacter.</title>
        <authorList>
            <person name="Sombolestani A."/>
        </authorList>
    </citation>
    <scope>NUCLEOTIDE SEQUENCE [LARGE SCALE GENOMIC DNA]</scope>
    <source>
        <strain evidence="15 16">LMG 1728</strain>
        <strain evidence="14 17">LMG 1731</strain>
    </source>
</reference>
<evidence type="ECO:0000256" key="10">
    <source>
        <dbReference type="ARBA" id="ARBA00023136"/>
    </source>
</evidence>
<dbReference type="EMBL" id="JABEQO010000026">
    <property type="protein sequence ID" value="MBB2166147.1"/>
    <property type="molecule type" value="Genomic_DNA"/>
</dbReference>
<evidence type="ECO:0000256" key="8">
    <source>
        <dbReference type="ARBA" id="ARBA00022967"/>
    </source>
</evidence>
<dbReference type="NCBIfam" id="TIGR01511">
    <property type="entry name" value="ATPase-IB1_Cu"/>
    <property type="match status" value="1"/>
</dbReference>
<keyword evidence="3 11" id="KW-1003">Cell membrane</keyword>
<dbReference type="InterPro" id="IPR023214">
    <property type="entry name" value="HAD_sf"/>
</dbReference>
<keyword evidence="5 11" id="KW-0479">Metal-binding</keyword>
<comment type="caution">
    <text evidence="14">The sequence shown here is derived from an EMBL/GenBank/DDBJ whole genome shotgun (WGS) entry which is preliminary data.</text>
</comment>
<dbReference type="Pfam" id="PF00702">
    <property type="entry name" value="Hydrolase"/>
    <property type="match status" value="1"/>
</dbReference>
<dbReference type="Gene3D" id="3.40.1110.10">
    <property type="entry name" value="Calcium-transporting ATPase, cytoplasmic domain N"/>
    <property type="match status" value="1"/>
</dbReference>
<dbReference type="Gene3D" id="2.70.150.10">
    <property type="entry name" value="Calcium-transporting ATPase, cytoplasmic transduction domain A"/>
    <property type="match status" value="1"/>
</dbReference>
<dbReference type="GO" id="GO:0055070">
    <property type="term" value="P:copper ion homeostasis"/>
    <property type="evidence" value="ECO:0007669"/>
    <property type="project" value="TreeGrafter"/>
</dbReference>
<dbReference type="SFLD" id="SFLDF00027">
    <property type="entry name" value="p-type_atpase"/>
    <property type="match status" value="1"/>
</dbReference>
<evidence type="ECO:0000256" key="5">
    <source>
        <dbReference type="ARBA" id="ARBA00022723"/>
    </source>
</evidence>
<dbReference type="SUPFAM" id="SSF81653">
    <property type="entry name" value="Calcium ATPase, transduction domain A"/>
    <property type="match status" value="1"/>
</dbReference>
<feature type="transmembrane region" description="Helical" evidence="11">
    <location>
        <begin position="137"/>
        <end position="161"/>
    </location>
</feature>
<protein>
    <submittedName>
        <fullName evidence="14">Copper-translocating P-type ATPase</fullName>
    </submittedName>
</protein>
<dbReference type="NCBIfam" id="TIGR01525">
    <property type="entry name" value="ATPase-IB_hvy"/>
    <property type="match status" value="1"/>
</dbReference>
<dbReference type="InterPro" id="IPR027256">
    <property type="entry name" value="P-typ_ATPase_IB"/>
</dbReference>
<dbReference type="InterPro" id="IPR023299">
    <property type="entry name" value="ATPase_P-typ_cyto_dom_N"/>
</dbReference>
<dbReference type="PROSITE" id="PS00154">
    <property type="entry name" value="ATPASE_E1_E2"/>
    <property type="match status" value="1"/>
</dbReference>
<feature type="transmembrane region" description="Helical" evidence="11">
    <location>
        <begin position="198"/>
        <end position="218"/>
    </location>
</feature>
<dbReference type="PANTHER" id="PTHR43520:SF8">
    <property type="entry name" value="P-TYPE CU(+) TRANSPORTER"/>
    <property type="match status" value="1"/>
</dbReference>
<dbReference type="InterPro" id="IPR018303">
    <property type="entry name" value="ATPase_P-typ_P_site"/>
</dbReference>
<evidence type="ECO:0000256" key="6">
    <source>
        <dbReference type="ARBA" id="ARBA00022741"/>
    </source>
</evidence>
<dbReference type="InterPro" id="IPR008250">
    <property type="entry name" value="ATPase_P-typ_transduc_dom_A_sf"/>
</dbReference>
<evidence type="ECO:0000256" key="2">
    <source>
        <dbReference type="ARBA" id="ARBA00006024"/>
    </source>
</evidence>
<dbReference type="CDD" id="cd02094">
    <property type="entry name" value="P-type_ATPase_Cu-like"/>
    <property type="match status" value="1"/>
</dbReference>
<evidence type="ECO:0000256" key="9">
    <source>
        <dbReference type="ARBA" id="ARBA00022989"/>
    </source>
</evidence>